<dbReference type="InterPro" id="IPR003489">
    <property type="entry name" value="RHF/RaiA"/>
</dbReference>
<evidence type="ECO:0000313" key="3">
    <source>
        <dbReference type="Proteomes" id="UP000315971"/>
    </source>
</evidence>
<name>A0A521DUP4_9SPHI</name>
<protein>
    <submittedName>
        <fullName evidence="2">Putative sigma-54 modulation protein</fullName>
    </submittedName>
</protein>
<sequence>MKIRVQSIRFDADIKLLDFIQKKVDKLDSYYDQVIDGDVFLKLDRAEDTANKIVEIKLNIPGNSLFVKEQRQSFEEATELALDSMSKQIKKHKEKQRTHAGKAKAPIIEEEEV</sequence>
<dbReference type="Proteomes" id="UP000315971">
    <property type="component" value="Unassembled WGS sequence"/>
</dbReference>
<dbReference type="OrthoDB" id="9808702at2"/>
<dbReference type="InterPro" id="IPR036567">
    <property type="entry name" value="RHF-like"/>
</dbReference>
<keyword evidence="3" id="KW-1185">Reference proteome</keyword>
<dbReference type="SUPFAM" id="SSF69754">
    <property type="entry name" value="Ribosome binding protein Y (YfiA homologue)"/>
    <property type="match status" value="1"/>
</dbReference>
<feature type="region of interest" description="Disordered" evidence="1">
    <location>
        <begin position="91"/>
        <end position="113"/>
    </location>
</feature>
<dbReference type="Gene3D" id="3.30.160.100">
    <property type="entry name" value="Ribosome hibernation promotion factor-like"/>
    <property type="match status" value="1"/>
</dbReference>
<proteinExistence type="predicted"/>
<dbReference type="Pfam" id="PF02482">
    <property type="entry name" value="Ribosomal_S30AE"/>
    <property type="match status" value="1"/>
</dbReference>
<evidence type="ECO:0000256" key="1">
    <source>
        <dbReference type="SAM" id="MobiDB-lite"/>
    </source>
</evidence>
<reference evidence="2 3" key="1">
    <citation type="submission" date="2017-05" db="EMBL/GenBank/DDBJ databases">
        <authorList>
            <person name="Varghese N."/>
            <person name="Submissions S."/>
        </authorList>
    </citation>
    <scope>NUCLEOTIDE SEQUENCE [LARGE SCALE GENOMIC DNA]</scope>
    <source>
        <strain evidence="2 3">DSM 21342</strain>
    </source>
</reference>
<feature type="compositionally biased region" description="Basic residues" evidence="1">
    <location>
        <begin position="91"/>
        <end position="102"/>
    </location>
</feature>
<evidence type="ECO:0000313" key="2">
    <source>
        <dbReference type="EMBL" id="SMO74550.1"/>
    </source>
</evidence>
<accession>A0A521DUP4</accession>
<organism evidence="2 3">
    <name type="scientific">Solitalea koreensis</name>
    <dbReference type="NCBI Taxonomy" id="543615"/>
    <lineage>
        <taxon>Bacteria</taxon>
        <taxon>Pseudomonadati</taxon>
        <taxon>Bacteroidota</taxon>
        <taxon>Sphingobacteriia</taxon>
        <taxon>Sphingobacteriales</taxon>
        <taxon>Sphingobacteriaceae</taxon>
        <taxon>Solitalea</taxon>
    </lineage>
</organism>
<dbReference type="RefSeq" id="WP_142604372.1">
    <property type="nucleotide sequence ID" value="NZ_FXSZ01000008.1"/>
</dbReference>
<dbReference type="CDD" id="cd00552">
    <property type="entry name" value="RaiA"/>
    <property type="match status" value="1"/>
</dbReference>
<dbReference type="EMBL" id="FXSZ01000008">
    <property type="protein sequence ID" value="SMO74550.1"/>
    <property type="molecule type" value="Genomic_DNA"/>
</dbReference>
<dbReference type="AlphaFoldDB" id="A0A521DUP4"/>
<gene>
    <name evidence="2" type="ORF">SAMN06265350_10885</name>
</gene>
<dbReference type="NCBIfam" id="TIGR00741">
    <property type="entry name" value="yfiA"/>
    <property type="match status" value="1"/>
</dbReference>